<keyword evidence="3 6" id="KW-0479">Metal-binding</keyword>
<keyword evidence="7" id="KW-0732">Signal</keyword>
<evidence type="ECO:0000256" key="7">
    <source>
        <dbReference type="SAM" id="SignalP"/>
    </source>
</evidence>
<keyword evidence="12" id="KW-1185">Reference proteome</keyword>
<dbReference type="Proteomes" id="UP001157156">
    <property type="component" value="Unassembled WGS sequence"/>
</dbReference>
<keyword evidence="5 6" id="KW-0408">Iron</keyword>
<evidence type="ECO:0000256" key="4">
    <source>
        <dbReference type="ARBA" id="ARBA00022982"/>
    </source>
</evidence>
<dbReference type="OrthoDB" id="9796421at2"/>
<evidence type="ECO:0000313" key="10">
    <source>
        <dbReference type="EMBL" id="TVO37003.1"/>
    </source>
</evidence>
<name>A0A557P8L7_9VIBR</name>
<feature type="domain" description="Cytochrome c" evidence="8">
    <location>
        <begin position="22"/>
        <end position="100"/>
    </location>
</feature>
<dbReference type="AlphaFoldDB" id="A0A557P8L7"/>
<comment type="caution">
    <text evidence="10">The sequence shown here is derived from an EMBL/GenBank/DDBJ whole genome shotgun (WGS) entry which is preliminary data.</text>
</comment>
<reference evidence="9" key="4">
    <citation type="submission" date="2023-01" db="EMBL/GenBank/DDBJ databases">
        <title>Draft genome sequence of Vibrio algivorus strain NBRC 111146.</title>
        <authorList>
            <person name="Sun Q."/>
            <person name="Mori K."/>
        </authorList>
    </citation>
    <scope>NUCLEOTIDE SEQUENCE</scope>
    <source>
        <strain evidence="9">NBRC 111146</strain>
    </source>
</reference>
<dbReference type="PANTHER" id="PTHR33751:SF9">
    <property type="entry name" value="CYTOCHROME C4"/>
    <property type="match status" value="1"/>
</dbReference>
<proteinExistence type="predicted"/>
<dbReference type="EMBL" id="BSPV01000004">
    <property type="protein sequence ID" value="GLT14593.1"/>
    <property type="molecule type" value="Genomic_DNA"/>
</dbReference>
<dbReference type="GO" id="GO:0009055">
    <property type="term" value="F:electron transfer activity"/>
    <property type="evidence" value="ECO:0007669"/>
    <property type="project" value="InterPro"/>
</dbReference>
<feature type="chain" id="PRO_5022203267" evidence="7">
    <location>
        <begin position="22"/>
        <end position="100"/>
    </location>
</feature>
<dbReference type="Proteomes" id="UP000319828">
    <property type="component" value="Unassembled WGS sequence"/>
</dbReference>
<dbReference type="PANTHER" id="PTHR33751">
    <property type="entry name" value="CBB3-TYPE CYTOCHROME C OXIDASE SUBUNIT FIXP"/>
    <property type="match status" value="1"/>
</dbReference>
<evidence type="ECO:0000313" key="11">
    <source>
        <dbReference type="Proteomes" id="UP000319828"/>
    </source>
</evidence>
<keyword evidence="2 6" id="KW-0349">Heme</keyword>
<accession>A0A557P8L7</accession>
<dbReference type="InterPro" id="IPR050597">
    <property type="entry name" value="Cytochrome_c_Oxidase_Subunit"/>
</dbReference>
<evidence type="ECO:0000259" key="8">
    <source>
        <dbReference type="PROSITE" id="PS51007"/>
    </source>
</evidence>
<keyword evidence="1" id="KW-0813">Transport</keyword>
<dbReference type="SUPFAM" id="SSF46626">
    <property type="entry name" value="Cytochrome c"/>
    <property type="match status" value="1"/>
</dbReference>
<evidence type="ECO:0000256" key="1">
    <source>
        <dbReference type="ARBA" id="ARBA00022448"/>
    </source>
</evidence>
<evidence type="ECO:0000313" key="12">
    <source>
        <dbReference type="Proteomes" id="UP001157156"/>
    </source>
</evidence>
<sequence>MKKLAILSLCLFATSSHFAFAGDPEAGKAKVAMCASCHGADGVAVIKTYPNLKGQNAAYLEKAIKAFKSGERKDPVMSPMATAINDADIADIAAYYESLK</sequence>
<reference evidence="9" key="1">
    <citation type="journal article" date="2014" name="Int. J. Syst. Evol. Microbiol.">
        <title>Complete genome of a new Firmicutes species belonging to the dominant human colonic microbiota ('Ruminococcus bicirculans') reveals two chromosomes and a selective capacity to utilize plant glucans.</title>
        <authorList>
            <consortium name="NISC Comparative Sequencing Program"/>
            <person name="Wegmann U."/>
            <person name="Louis P."/>
            <person name="Goesmann A."/>
            <person name="Henrissat B."/>
            <person name="Duncan S.H."/>
            <person name="Flint H.J."/>
        </authorList>
    </citation>
    <scope>NUCLEOTIDE SEQUENCE</scope>
    <source>
        <strain evidence="9">NBRC 111146</strain>
    </source>
</reference>
<dbReference type="GO" id="GO:0020037">
    <property type="term" value="F:heme binding"/>
    <property type="evidence" value="ECO:0007669"/>
    <property type="project" value="InterPro"/>
</dbReference>
<reference evidence="12" key="2">
    <citation type="journal article" date="2019" name="Int. J. Syst. Evol. Microbiol.">
        <title>The Global Catalogue of Microorganisms (GCM) 10K type strain sequencing project: providing services to taxonomists for standard genome sequencing and annotation.</title>
        <authorList>
            <consortium name="The Broad Institute Genomics Platform"/>
            <consortium name="The Broad Institute Genome Sequencing Center for Infectious Disease"/>
            <person name="Wu L."/>
            <person name="Ma J."/>
        </authorList>
    </citation>
    <scope>NUCLEOTIDE SEQUENCE [LARGE SCALE GENOMIC DNA]</scope>
    <source>
        <strain evidence="12">NBRC 111146</strain>
    </source>
</reference>
<evidence type="ECO:0000256" key="6">
    <source>
        <dbReference type="PROSITE-ProRule" id="PRU00433"/>
    </source>
</evidence>
<dbReference type="Pfam" id="PF00034">
    <property type="entry name" value="Cytochrom_C"/>
    <property type="match status" value="1"/>
</dbReference>
<dbReference type="EMBL" id="VMKJ01000012">
    <property type="protein sequence ID" value="TVO37003.1"/>
    <property type="molecule type" value="Genomic_DNA"/>
</dbReference>
<dbReference type="InterPro" id="IPR009056">
    <property type="entry name" value="Cyt_c-like_dom"/>
</dbReference>
<dbReference type="GO" id="GO:0046872">
    <property type="term" value="F:metal ion binding"/>
    <property type="evidence" value="ECO:0007669"/>
    <property type="project" value="UniProtKB-KW"/>
</dbReference>
<feature type="signal peptide" evidence="7">
    <location>
        <begin position="1"/>
        <end position="21"/>
    </location>
</feature>
<dbReference type="Gene3D" id="1.10.760.10">
    <property type="entry name" value="Cytochrome c-like domain"/>
    <property type="match status" value="1"/>
</dbReference>
<protein>
    <submittedName>
        <fullName evidence="10">Cytochrome c</fullName>
    </submittedName>
</protein>
<reference evidence="10 11" key="3">
    <citation type="submission" date="2019-07" db="EMBL/GenBank/DDBJ databases">
        <title>The draft genome sequence of Vibrio algivorus M1486.</title>
        <authorList>
            <person name="Meng X."/>
        </authorList>
    </citation>
    <scope>NUCLEOTIDE SEQUENCE [LARGE SCALE GENOMIC DNA]</scope>
    <source>
        <strain evidence="10 11">M1486</strain>
    </source>
</reference>
<gene>
    <name evidence="10" type="ORF">FOF44_07965</name>
    <name evidence="9" type="ORF">GCM10007931_15680</name>
</gene>
<evidence type="ECO:0000256" key="3">
    <source>
        <dbReference type="ARBA" id="ARBA00022723"/>
    </source>
</evidence>
<evidence type="ECO:0000256" key="5">
    <source>
        <dbReference type="ARBA" id="ARBA00023004"/>
    </source>
</evidence>
<dbReference type="RefSeq" id="WP_089122978.1">
    <property type="nucleotide sequence ID" value="NZ_BSPV01000004.1"/>
</dbReference>
<dbReference type="PROSITE" id="PS51007">
    <property type="entry name" value="CYTC"/>
    <property type="match status" value="1"/>
</dbReference>
<keyword evidence="4" id="KW-0249">Electron transport</keyword>
<evidence type="ECO:0000256" key="2">
    <source>
        <dbReference type="ARBA" id="ARBA00022617"/>
    </source>
</evidence>
<evidence type="ECO:0000313" key="9">
    <source>
        <dbReference type="EMBL" id="GLT14593.1"/>
    </source>
</evidence>
<organism evidence="10 11">
    <name type="scientific">Vibrio algivorus</name>
    <dbReference type="NCBI Taxonomy" id="1667024"/>
    <lineage>
        <taxon>Bacteria</taxon>
        <taxon>Pseudomonadati</taxon>
        <taxon>Pseudomonadota</taxon>
        <taxon>Gammaproteobacteria</taxon>
        <taxon>Vibrionales</taxon>
        <taxon>Vibrionaceae</taxon>
        <taxon>Vibrio</taxon>
    </lineage>
</organism>
<dbReference type="InterPro" id="IPR036909">
    <property type="entry name" value="Cyt_c-like_dom_sf"/>
</dbReference>